<dbReference type="InParanoid" id="Q23BW0"/>
<feature type="coiled-coil region" evidence="2">
    <location>
        <begin position="223"/>
        <end position="257"/>
    </location>
</feature>
<keyword evidence="4" id="KW-0969">Cilium</keyword>
<evidence type="ECO:0000256" key="3">
    <source>
        <dbReference type="SAM" id="MobiDB-lite"/>
    </source>
</evidence>
<dbReference type="GeneID" id="7837784"/>
<reference evidence="5" key="1">
    <citation type="journal article" date="2006" name="PLoS Biol.">
        <title>Macronuclear genome sequence of the ciliate Tetrahymena thermophila, a model eukaryote.</title>
        <authorList>
            <person name="Eisen J.A."/>
            <person name="Coyne R.S."/>
            <person name="Wu M."/>
            <person name="Wu D."/>
            <person name="Thiagarajan M."/>
            <person name="Wortman J.R."/>
            <person name="Badger J.H."/>
            <person name="Ren Q."/>
            <person name="Amedeo P."/>
            <person name="Jones K.M."/>
            <person name="Tallon L.J."/>
            <person name="Delcher A.L."/>
            <person name="Salzberg S.L."/>
            <person name="Silva J.C."/>
            <person name="Haas B.J."/>
            <person name="Majoros W.H."/>
            <person name="Farzad M."/>
            <person name="Carlton J.M."/>
            <person name="Smith R.K. Jr."/>
            <person name="Garg J."/>
            <person name="Pearlman R.E."/>
            <person name="Karrer K.M."/>
            <person name="Sun L."/>
            <person name="Manning G."/>
            <person name="Elde N.C."/>
            <person name="Turkewitz A.P."/>
            <person name="Asai D.J."/>
            <person name="Wilkes D.E."/>
            <person name="Wang Y."/>
            <person name="Cai H."/>
            <person name="Collins K."/>
            <person name="Stewart B.A."/>
            <person name="Lee S.R."/>
            <person name="Wilamowska K."/>
            <person name="Weinberg Z."/>
            <person name="Ruzzo W.L."/>
            <person name="Wloga D."/>
            <person name="Gaertig J."/>
            <person name="Frankel J."/>
            <person name="Tsao C.-C."/>
            <person name="Gorovsky M.A."/>
            <person name="Keeling P.J."/>
            <person name="Waller R.F."/>
            <person name="Patron N.J."/>
            <person name="Cherry J.M."/>
            <person name="Stover N.A."/>
            <person name="Krieger C.J."/>
            <person name="del Toro C."/>
            <person name="Ryder H.F."/>
            <person name="Williamson S.C."/>
            <person name="Barbeau R.A."/>
            <person name="Hamilton E.P."/>
            <person name="Orias E."/>
        </authorList>
    </citation>
    <scope>NUCLEOTIDE SEQUENCE [LARGE SCALE GENOMIC DNA]</scope>
    <source>
        <strain evidence="5">SB210</strain>
    </source>
</reference>
<dbReference type="EMDB" id="EMD-41284"/>
<feature type="coiled-coil region" evidence="2">
    <location>
        <begin position="311"/>
        <end position="584"/>
    </location>
</feature>
<dbReference type="PDB" id="8TEK">
    <property type="method" value="EM"/>
    <property type="resolution" value="3.60 A"/>
    <property type="chains" value="N=1-963"/>
</dbReference>
<feature type="compositionally biased region" description="Acidic residues" evidence="3">
    <location>
        <begin position="43"/>
        <end position="53"/>
    </location>
</feature>
<dbReference type="PDB" id="8TID">
    <property type="method" value="EM"/>
    <property type="resolution" value="3.60 A"/>
    <property type="chains" value="N/n=1-963"/>
</dbReference>
<feature type="coiled-coil region" evidence="2">
    <location>
        <begin position="687"/>
        <end position="865"/>
    </location>
</feature>
<sequence length="963" mass="113977">MDQGEFIQDDNDQDYDQQEGDDENNDYMEDPQQDNNYNQNGDNLDDQGQDDDGGQNNLQQPSVPPEDDEDDDDDFPEYANEQNKRLNEIIKKKRKLIKDISAKIEEKSDRTKVLQEHLKNVEQELLHTQALIDAKNKEIETEDHMKQIAERQSGRIQSELKILEKRSIEQQEKLNDVQNQIFRGNEKMDQYKLEMNWNQEELEQWALAARQKEEDNLTLEKYKRADEVKIKELNLAIEKLTAEVGRKQNELEKEITETQAAQIELDKTAEEFKRQHEERHKLFLQWQEVTEIISKRDLAIREEGENFARIKIEIKSNKDALEERKRILKEAKEENKRIQMANELMERQNIQQISDNKHIEEQLAEKKADVEILKNQVSAFASDLSSKKNRIAILSQELLAKKQRLNAAQKKYQAHQVKLKNEEIMAKQYENDRSYAEEKYRKNEKEKKELEKEIRTQKENLFKHTQELFKHREREANLYGEIQGNMAACRNLQSHITKLNQEFQRQQELLYNAEYQIQLMERRVARAKGERTLEEKKDLENEIMNAERELGGVTGQNKELIESLKNLDDEIRTVKKKLAYVEEENTKYSSLIEELILENDMTYQDLNKIIKQKEEVLVQHDTMKLEIKKINESLNGATEKVFNLENQIYQLEMSMQEREKEIEVHKDVLMTEHKAAEEERHKIAVELAERKNKVKNLKIKYESLVQKNKASNGEVESVHEHSQAYYVIKAAQEREELQRKGDELNAKILKNEKELKALDNTLNHLKNRNSNYRDKFLNKGVTTQHREEAEGLEEQCRAASQNLFKKRDELQKLQKEQEEDTRRYTEIKNKLERLYEQHQSLDQEISKYQKDIDQQGDKLQRAQNSLQRNYQLAVNKNQNFINPKNPHMIQVKLDNQNNLYKTLLQGLYSLQQDIPELSSVVDEILKEQRIQNNKAPSSIDINSKRSSQSGRSQRSQRSNISNQ</sequence>
<keyword evidence="4" id="KW-0966">Cell projection</keyword>
<dbReference type="FunCoup" id="Q23BW0">
    <property type="interactions" value="3"/>
</dbReference>
<accession>Q23BW0</accession>
<keyword evidence="4" id="KW-0282">Flagellum</keyword>
<proteinExistence type="evidence at protein level"/>
<dbReference type="Pfam" id="PF24161">
    <property type="entry name" value="CCDC39"/>
    <property type="match status" value="1"/>
</dbReference>
<evidence type="ECO:0000313" key="4">
    <source>
        <dbReference type="EMBL" id="EAR94008.2"/>
    </source>
</evidence>
<dbReference type="AlphaFoldDB" id="Q23BW0"/>
<feature type="region of interest" description="Disordered" evidence="3">
    <location>
        <begin position="931"/>
        <end position="963"/>
    </location>
</feature>
<dbReference type="HOGENOM" id="CLU_009793_2_0_1"/>
<evidence type="ECO:0007829" key="6">
    <source>
        <dbReference type="PDB" id="8TEK"/>
    </source>
</evidence>
<keyword evidence="6 7" id="KW-0002">3D-structure</keyword>
<feature type="compositionally biased region" description="Acidic residues" evidence="3">
    <location>
        <begin position="7"/>
        <end position="32"/>
    </location>
</feature>
<evidence type="ECO:0000256" key="1">
    <source>
        <dbReference type="ARBA" id="ARBA00023054"/>
    </source>
</evidence>
<feature type="compositionally biased region" description="Low complexity" evidence="3">
    <location>
        <begin position="33"/>
        <end position="42"/>
    </location>
</feature>
<dbReference type="PANTHER" id="PTHR18962:SF0">
    <property type="entry name" value="COILED-COIL DOMAIN-CONTAINING PROTEIN 39"/>
    <property type="match status" value="1"/>
</dbReference>
<dbReference type="eggNOG" id="ENOG502QS0D">
    <property type="taxonomic scope" value="Eukaryota"/>
</dbReference>
<protein>
    <submittedName>
        <fullName evidence="4">Flagella associated protein</fullName>
    </submittedName>
</protein>
<dbReference type="PANTHER" id="PTHR18962">
    <property type="entry name" value="COILED-COIL DOMAIN-CONTAINING PROTEIN 39"/>
    <property type="match status" value="1"/>
</dbReference>
<feature type="compositionally biased region" description="Acidic residues" evidence="3">
    <location>
        <begin position="65"/>
        <end position="76"/>
    </location>
</feature>
<dbReference type="OMA" id="NSKNCDE"/>
<feature type="region of interest" description="Disordered" evidence="3">
    <location>
        <begin position="1"/>
        <end position="86"/>
    </location>
</feature>
<evidence type="ECO:0007829" key="7">
    <source>
        <dbReference type="PDB" id="8TID"/>
    </source>
</evidence>
<dbReference type="GO" id="GO:0003341">
    <property type="term" value="P:cilium movement"/>
    <property type="evidence" value="ECO:0007669"/>
    <property type="project" value="InterPro"/>
</dbReference>
<dbReference type="EMDB" id="EMD-41189"/>
<dbReference type="EMBL" id="GG662718">
    <property type="protein sequence ID" value="EAR94008.2"/>
    <property type="molecule type" value="Genomic_DNA"/>
</dbReference>
<evidence type="ECO:0000256" key="2">
    <source>
        <dbReference type="SAM" id="Coils"/>
    </source>
</evidence>
<organism evidence="4 5">
    <name type="scientific">Tetrahymena thermophila (strain SB210)</name>
    <dbReference type="NCBI Taxonomy" id="312017"/>
    <lineage>
        <taxon>Eukaryota</taxon>
        <taxon>Sar</taxon>
        <taxon>Alveolata</taxon>
        <taxon>Ciliophora</taxon>
        <taxon>Intramacronucleata</taxon>
        <taxon>Oligohymenophorea</taxon>
        <taxon>Hymenostomatida</taxon>
        <taxon>Tetrahymenina</taxon>
        <taxon>Tetrahymenidae</taxon>
        <taxon>Tetrahymena</taxon>
    </lineage>
</organism>
<dbReference type="STRING" id="312017.Q23BW0"/>
<feature type="compositionally biased region" description="Polar residues" evidence="3">
    <location>
        <begin position="931"/>
        <end position="941"/>
    </location>
</feature>
<dbReference type="OrthoDB" id="10259720at2759"/>
<dbReference type="GO" id="GO:0005930">
    <property type="term" value="C:axoneme"/>
    <property type="evidence" value="ECO:0007669"/>
    <property type="project" value="InterPro"/>
</dbReference>
<dbReference type="SMR" id="Q23BW0"/>
<gene>
    <name evidence="4" type="ORF">TTHERM_00227220</name>
</gene>
<evidence type="ECO:0000313" key="5">
    <source>
        <dbReference type="Proteomes" id="UP000009168"/>
    </source>
</evidence>
<dbReference type="InterPro" id="IPR033290">
    <property type="entry name" value="CCDC39"/>
</dbReference>
<dbReference type="Proteomes" id="UP000009168">
    <property type="component" value="Unassembled WGS sequence"/>
</dbReference>
<reference evidence="6 7" key="2">
    <citation type="journal article" date="2023" name="Nat. Commun.">
        <title>Integrated modeling of the Nexin-dynein regulatory complex reveals its regulatory mechanism.</title>
        <authorList>
            <person name="Ghanaeian A."/>
            <person name="Majhi S."/>
            <person name="McCafferty C.L."/>
            <person name="Nami B."/>
            <person name="Black C.S."/>
            <person name="Yang S.K."/>
            <person name="Legal T."/>
            <person name="Papoulas O."/>
            <person name="Janowska M."/>
            <person name="Valente-Paterno M."/>
            <person name="Marcotte E.M."/>
            <person name="Wloga D."/>
            <person name="Bui K.H."/>
        </authorList>
    </citation>
    <scope>STRUCTURE BY ELECTRON MICROSCOPY (3.60 ANGSTROMS)</scope>
</reference>
<keyword evidence="5" id="KW-1185">Reference proteome</keyword>
<dbReference type="KEGG" id="tet:TTHERM_00227220"/>
<dbReference type="RefSeq" id="XP_001014253.2">
    <property type="nucleotide sequence ID" value="XM_001014253.3"/>
</dbReference>
<dbReference type="GO" id="GO:0060285">
    <property type="term" value="P:cilium-dependent cell motility"/>
    <property type="evidence" value="ECO:0007669"/>
    <property type="project" value="TreeGrafter"/>
</dbReference>
<feature type="compositionally biased region" description="Low complexity" evidence="3">
    <location>
        <begin position="944"/>
        <end position="963"/>
    </location>
</feature>
<dbReference type="GO" id="GO:0036159">
    <property type="term" value="P:inner dynein arm assembly"/>
    <property type="evidence" value="ECO:0007669"/>
    <property type="project" value="InterPro"/>
</dbReference>
<keyword evidence="1 2" id="KW-0175">Coiled coil</keyword>
<name>Q23BW0_TETTS</name>